<reference evidence="3" key="1">
    <citation type="submission" date="2021-03" db="EMBL/GenBank/DDBJ databases">
        <authorList>
            <person name="Sun Q."/>
        </authorList>
    </citation>
    <scope>NUCLEOTIDE SEQUENCE</scope>
    <source>
        <strain evidence="3">CCM 8862</strain>
    </source>
</reference>
<dbReference type="AlphaFoldDB" id="A0A939IUR2"/>
<dbReference type="Proteomes" id="UP000664332">
    <property type="component" value="Unassembled WGS sequence"/>
</dbReference>
<feature type="transmembrane region" description="Helical" evidence="2">
    <location>
        <begin position="853"/>
        <end position="875"/>
    </location>
</feature>
<accession>A0A939IUR2</accession>
<evidence type="ECO:0000313" key="4">
    <source>
        <dbReference type="Proteomes" id="UP000664332"/>
    </source>
</evidence>
<dbReference type="RefSeq" id="WP_207118182.1">
    <property type="nucleotide sequence ID" value="NZ_JAFLEQ010000003.1"/>
</dbReference>
<organism evidence="3 4">
    <name type="scientific">Corynebacterium mendelii</name>
    <dbReference type="NCBI Taxonomy" id="2765362"/>
    <lineage>
        <taxon>Bacteria</taxon>
        <taxon>Bacillati</taxon>
        <taxon>Actinomycetota</taxon>
        <taxon>Actinomycetes</taxon>
        <taxon>Mycobacteriales</taxon>
        <taxon>Corynebacteriaceae</taxon>
        <taxon>Corynebacterium</taxon>
    </lineage>
</organism>
<comment type="caution">
    <text evidence="3">The sequence shown here is derived from an EMBL/GenBank/DDBJ whole genome shotgun (WGS) entry which is preliminary data.</text>
</comment>
<evidence type="ECO:0000256" key="1">
    <source>
        <dbReference type="SAM" id="MobiDB-lite"/>
    </source>
</evidence>
<keyword evidence="2" id="KW-1133">Transmembrane helix</keyword>
<gene>
    <name evidence="3" type="ORF">JZY06_02365</name>
</gene>
<protein>
    <submittedName>
        <fullName evidence="3">Uncharacterized protein</fullName>
    </submittedName>
</protein>
<keyword evidence="2" id="KW-0472">Membrane</keyword>
<keyword evidence="4" id="KW-1185">Reference proteome</keyword>
<feature type="region of interest" description="Disordered" evidence="1">
    <location>
        <begin position="809"/>
        <end position="848"/>
    </location>
</feature>
<evidence type="ECO:0000313" key="3">
    <source>
        <dbReference type="EMBL" id="MBN9643476.1"/>
    </source>
</evidence>
<proteinExistence type="predicted"/>
<keyword evidence="2" id="KW-0812">Transmembrane</keyword>
<name>A0A939IUR2_9CORY</name>
<evidence type="ECO:0000256" key="2">
    <source>
        <dbReference type="SAM" id="Phobius"/>
    </source>
</evidence>
<sequence>MKWSLSATAGKRWIFTYTIVNTGSSPLKDFTLVDQAVVTGAAGIPERRAKLDLTGLTCTAASRDGKKGDKDLPVTVTVEDDNTTAAITLDNNDTLGHRGTVTCVLNNVDLNEMEYTVDYARRLFAVTATVVPEQGQRLAANQDTVSKSVSTLFKKQDASRFVSTLTTGPAPDNRVLDGREGQKIAAEFTLEVSNTSPRYSHTPTTVSVDVSGIADGIEVTSVTLSPVNPVGGNRLVDDEIPLNKTPAGIWQTTRGLNTIAGNSSGRAIVRVTARVDKVPGADHRQCNNKPHSGLFVSAATDSGSATSACLAMALQQASFHRTISTIEGQPGRAANTPGSPFSVAPHQRVWFGWTVRNTGESTLGDMIVHDYDLQVVNGRNDTEVANRIPESLTCDNGATAEKSVDGKGFSVTFGSTGLLPGQAVTCAYGNGSEPLWQGNRSQTKSAARIRSKFFKRHVADEPPALLDAESTVYARQPGPSVFVSQITNKGQGDSRHAPVVVTGAKDQKIAVTWLVNVRNFDYRETLRPGDLGFTATTLPGTAITALSVTPLENKDDSLVDEPRVVTDPASGLLIVRKNEINGIAPNTTRAAYVTALYTVTDPVALIRDRDTLSCGTKGGFSLTSGAGHDCRDVAFAQIAGDVSINGSKKFQFDNPRSATVTYTVRNTGNASLPTIQLYDAGWMPREDTPDPTDIMVGPTRVMDHVSCQPSSIGGVVPQLVHRRRHDTGGADVHSVLLSFPENKPFQPNSRIECTRTVSYDEMFGGGTNHYGVHFWADGYASFPVMQQKNGGSTPGAVSSQNVDARAEVVTQPTAGGGGRDTNDNRPGPNRQPGGGTETPRVEPAPDVSSTGGAGIAALVVVPLLAVVAAIIYLLMPKQGIGATLLYFPAEGTFHVV</sequence>
<dbReference type="EMBL" id="JAFLEQ010000003">
    <property type="protein sequence ID" value="MBN9643476.1"/>
    <property type="molecule type" value="Genomic_DNA"/>
</dbReference>